<accession>A0A1J4JC21</accession>
<name>A0A1J4JC21_9EUKA</name>
<feature type="region of interest" description="Disordered" evidence="1">
    <location>
        <begin position="176"/>
        <end position="332"/>
    </location>
</feature>
<dbReference type="RefSeq" id="XP_068347941.1">
    <property type="nucleotide sequence ID" value="XM_068512391.1"/>
</dbReference>
<dbReference type="VEuPathDB" id="TrichDB:TRFO_39020"/>
<organism evidence="2 3">
    <name type="scientific">Tritrichomonas foetus</name>
    <dbReference type="NCBI Taxonomy" id="1144522"/>
    <lineage>
        <taxon>Eukaryota</taxon>
        <taxon>Metamonada</taxon>
        <taxon>Parabasalia</taxon>
        <taxon>Tritrichomonadida</taxon>
        <taxon>Tritrichomonadidae</taxon>
        <taxon>Tritrichomonas</taxon>
    </lineage>
</organism>
<dbReference type="Proteomes" id="UP000179807">
    <property type="component" value="Unassembled WGS sequence"/>
</dbReference>
<evidence type="ECO:0000313" key="3">
    <source>
        <dbReference type="Proteomes" id="UP000179807"/>
    </source>
</evidence>
<evidence type="ECO:0000313" key="2">
    <source>
        <dbReference type="EMBL" id="OHS94804.1"/>
    </source>
</evidence>
<feature type="compositionally biased region" description="Pro residues" evidence="1">
    <location>
        <begin position="267"/>
        <end position="281"/>
    </location>
</feature>
<feature type="compositionally biased region" description="Pro residues" evidence="1">
    <location>
        <begin position="185"/>
        <end position="209"/>
    </location>
</feature>
<sequence>MKFIYLKINQIKDLPKGSYTAWIGTSPIGISKSGELDRNTKSTRMWPMETKQPETTSISIVIKHHKFLSGESEAARAMIPVKWFPSNSVVTDWFPLVSPTSFQLEKNAKPLISLTVHVSDHRAKEFSAPPGALLVAPAWDRPGMPARPPVMPSAAPYGGSPGMYPPAPGMAPPPPGMAPQSAPGMYPPPAPGMYPPPPQNMYQNPPPTVQPNIPSNGQLYPQVDNGPSSVPPPFGGYPQMPGSGPSNMYGAPPIPVISDTPGFQAPPYIPPPSPYGNPNTPPGSAGNQQAPPTVPIYAPPPNPYADIPVQDPVYTPGQPATVIPQYPQIPPA</sequence>
<comment type="caution">
    <text evidence="2">The sequence shown here is derived from an EMBL/GenBank/DDBJ whole genome shotgun (WGS) entry which is preliminary data.</text>
</comment>
<reference evidence="2" key="1">
    <citation type="submission" date="2016-10" db="EMBL/GenBank/DDBJ databases">
        <authorList>
            <person name="Benchimol M."/>
            <person name="Almeida L.G."/>
            <person name="Vasconcelos A.T."/>
            <person name="Perreira-Neves A."/>
            <person name="Rosa I.A."/>
            <person name="Tasca T."/>
            <person name="Bogo M.R."/>
            <person name="de Souza W."/>
        </authorList>
    </citation>
    <scope>NUCLEOTIDE SEQUENCE [LARGE SCALE GENOMIC DNA]</scope>
    <source>
        <strain evidence="2">K</strain>
    </source>
</reference>
<evidence type="ECO:0000256" key="1">
    <source>
        <dbReference type="SAM" id="MobiDB-lite"/>
    </source>
</evidence>
<proteinExistence type="predicted"/>
<protein>
    <submittedName>
        <fullName evidence="2">Uncharacterized protein</fullName>
    </submittedName>
</protein>
<feature type="compositionally biased region" description="Polar residues" evidence="1">
    <location>
        <begin position="210"/>
        <end position="219"/>
    </location>
</feature>
<gene>
    <name evidence="2" type="ORF">TRFO_39020</name>
</gene>
<feature type="compositionally biased region" description="Pro residues" evidence="1">
    <location>
        <begin position="292"/>
        <end position="303"/>
    </location>
</feature>
<dbReference type="EMBL" id="MLAK01001288">
    <property type="protein sequence ID" value="OHS94804.1"/>
    <property type="molecule type" value="Genomic_DNA"/>
</dbReference>
<keyword evidence="3" id="KW-1185">Reference proteome</keyword>
<dbReference type="AlphaFoldDB" id="A0A1J4JC21"/>
<dbReference type="GeneID" id="94847095"/>
<dbReference type="OrthoDB" id="10659202at2759"/>